<dbReference type="GO" id="GO:0009898">
    <property type="term" value="C:cytoplasmic side of plasma membrane"/>
    <property type="evidence" value="ECO:0007669"/>
    <property type="project" value="TreeGrafter"/>
</dbReference>
<evidence type="ECO:0000313" key="4">
    <source>
        <dbReference type="Proteomes" id="UP000053149"/>
    </source>
</evidence>
<dbReference type="Proteomes" id="UP000053149">
    <property type="component" value="Unassembled WGS sequence"/>
</dbReference>
<dbReference type="PANTHER" id="PTHR17357:SF0">
    <property type="entry name" value="GANGLIOSIDE GM2 ACTIVATOR"/>
    <property type="match status" value="1"/>
</dbReference>
<gene>
    <name evidence="3" type="ORF">N339_06721</name>
</gene>
<proteinExistence type="predicted"/>
<dbReference type="GO" id="GO:0008047">
    <property type="term" value="F:enzyme activator activity"/>
    <property type="evidence" value="ECO:0007669"/>
    <property type="project" value="InterPro"/>
</dbReference>
<dbReference type="Gene3D" id="2.70.220.10">
    <property type="entry name" value="Ganglioside GM2 activator"/>
    <property type="match status" value="1"/>
</dbReference>
<dbReference type="AlphaFoldDB" id="A0A093EMY6"/>
<dbReference type="PANTHER" id="PTHR17357">
    <property type="entry name" value="GM2 GANGLIOSIDE ACTIVATOR PROTEIN"/>
    <property type="match status" value="1"/>
</dbReference>
<protein>
    <submittedName>
        <fullName evidence="3">Ganglioside GM2 activator</fullName>
    </submittedName>
</protein>
<dbReference type="GO" id="GO:0005319">
    <property type="term" value="F:lipid transporter activity"/>
    <property type="evidence" value="ECO:0007669"/>
    <property type="project" value="TreeGrafter"/>
</dbReference>
<dbReference type="SMART" id="SM00737">
    <property type="entry name" value="ML"/>
    <property type="match status" value="1"/>
</dbReference>
<feature type="non-terminal residue" evidence="3">
    <location>
        <position position="154"/>
    </location>
</feature>
<dbReference type="InterPro" id="IPR036846">
    <property type="entry name" value="GM2-AP_sf"/>
</dbReference>
<dbReference type="GO" id="GO:0006689">
    <property type="term" value="P:ganglioside catabolic process"/>
    <property type="evidence" value="ECO:0007669"/>
    <property type="project" value="InterPro"/>
</dbReference>
<reference evidence="3 4" key="1">
    <citation type="submission" date="2014-04" db="EMBL/GenBank/DDBJ databases">
        <title>Genome evolution of avian class.</title>
        <authorList>
            <person name="Zhang G."/>
            <person name="Li C."/>
        </authorList>
    </citation>
    <scope>NUCLEOTIDE SEQUENCE [LARGE SCALE GENOMIC DNA]</scope>
    <source>
        <strain evidence="3">BGI_N339</strain>
    </source>
</reference>
<dbReference type="SUPFAM" id="SSF63707">
    <property type="entry name" value="Ganglioside M2 (gm2) activator"/>
    <property type="match status" value="1"/>
</dbReference>
<dbReference type="Pfam" id="PF02221">
    <property type="entry name" value="E1_DerP2_DerF2"/>
    <property type="match status" value="1"/>
</dbReference>
<evidence type="ECO:0000313" key="3">
    <source>
        <dbReference type="EMBL" id="KFV15921.1"/>
    </source>
</evidence>
<feature type="domain" description="MD-2-related lipid-recognition" evidence="2">
    <location>
        <begin position="7"/>
        <end position="150"/>
    </location>
</feature>
<sequence>QVGGFAWENCGDGKDPAVLQSLSVQPDPIAIPGSVRVSAAGSSSKTMASPLKVLLVVEKALGDLWIQLPCVDQLGSCTYNDVCTILDNLIPPGTTCPEPLLTYGGSYSLPASDFILPEMELPAWMTNGNYRVRVTLSSSGEQLACVKLAFALQS</sequence>
<name>A0A093EMY6_9AVES</name>
<feature type="non-terminal residue" evidence="3">
    <location>
        <position position="1"/>
    </location>
</feature>
<organism evidence="3 4">
    <name type="scientific">Pterocles gutturalis</name>
    <name type="common">yellow-throated sandgrouse</name>
    <dbReference type="NCBI Taxonomy" id="240206"/>
    <lineage>
        <taxon>Eukaryota</taxon>
        <taxon>Metazoa</taxon>
        <taxon>Chordata</taxon>
        <taxon>Craniata</taxon>
        <taxon>Vertebrata</taxon>
        <taxon>Euteleostomi</taxon>
        <taxon>Archelosauria</taxon>
        <taxon>Archosauria</taxon>
        <taxon>Dinosauria</taxon>
        <taxon>Saurischia</taxon>
        <taxon>Theropoda</taxon>
        <taxon>Coelurosauria</taxon>
        <taxon>Aves</taxon>
        <taxon>Neognathae</taxon>
        <taxon>Neoaves</taxon>
        <taxon>Columbimorphae</taxon>
        <taxon>Pterocliformes</taxon>
        <taxon>Pteroclidae</taxon>
        <taxon>Pterocles</taxon>
    </lineage>
</organism>
<evidence type="ECO:0000259" key="2">
    <source>
        <dbReference type="SMART" id="SM00737"/>
    </source>
</evidence>
<keyword evidence="4" id="KW-1185">Reference proteome</keyword>
<dbReference type="EMBL" id="KL247756">
    <property type="protein sequence ID" value="KFV15921.1"/>
    <property type="molecule type" value="Genomic_DNA"/>
</dbReference>
<keyword evidence="1" id="KW-0732">Signal</keyword>
<dbReference type="InterPro" id="IPR028996">
    <property type="entry name" value="GM2-AP"/>
</dbReference>
<evidence type="ECO:0000256" key="1">
    <source>
        <dbReference type="ARBA" id="ARBA00022729"/>
    </source>
</evidence>
<accession>A0A093EMY6</accession>
<dbReference type="InterPro" id="IPR003172">
    <property type="entry name" value="ML_dom"/>
</dbReference>